<keyword evidence="5" id="KW-1185">Reference proteome</keyword>
<reference evidence="4" key="1">
    <citation type="submission" date="2022-12" db="EMBL/GenBank/DDBJ databases">
        <authorList>
            <person name="Petersen C."/>
        </authorList>
    </citation>
    <scope>NUCLEOTIDE SEQUENCE</scope>
    <source>
        <strain evidence="4">IBT 35675</strain>
    </source>
</reference>
<evidence type="ECO:0000256" key="2">
    <source>
        <dbReference type="PIRNR" id="PIRNR037226"/>
    </source>
</evidence>
<evidence type="ECO:0000256" key="1">
    <source>
        <dbReference type="ARBA" id="ARBA00006247"/>
    </source>
</evidence>
<sequence length="458" mass="49346">MLPVQEQAEIIQKVRGALKKYESKLSAINQKIWSNPELAFKEYDAHDHICEVFESLGPEYQVHRKAYGVETALEVIYKRGNGGRVMAFNAEYDALPGMGHACGHNLIATSSIAAFLATCETMSSIYADQIGYSVRLLGTPAEEGGGGKLLLIEAGAYKDVDACFMVHPFPVLSGAPELISSSSCSGQYLANDKVEVTFTGKPAHASAAPWEGINALDAVVSAYVNISMLRQQILPTQKIHGVVLRGGDRPNVIPASTTVEYYIRSDTVKTLKPLTEKVLKCFEAAAIATGCTVEYKWEAAYKDMKINKPICDSYVSAMNAMGHSTIFDAAGQEGGLSGGSTDMGNVSYEVPGFHGGFYIHADGVNHTPQFTAGAGSEEGFQRSLHCAAGMAVVASRALVDESFATAIKSDFGKDLPYGPQIEEQSTHFPSRVTHLIGLMPISNFSGMERPRRRISQAP</sequence>
<evidence type="ECO:0000259" key="3">
    <source>
        <dbReference type="Pfam" id="PF07687"/>
    </source>
</evidence>
<dbReference type="SUPFAM" id="SSF55031">
    <property type="entry name" value="Bacterial exopeptidase dimerisation domain"/>
    <property type="match status" value="1"/>
</dbReference>
<name>A0A9W9R792_PENBR</name>
<evidence type="ECO:0000313" key="5">
    <source>
        <dbReference type="Proteomes" id="UP001148299"/>
    </source>
</evidence>
<dbReference type="Gene3D" id="3.40.630.10">
    <property type="entry name" value="Zn peptidases"/>
    <property type="match status" value="1"/>
</dbReference>
<dbReference type="NCBIfam" id="TIGR01891">
    <property type="entry name" value="amidohydrolases"/>
    <property type="match status" value="1"/>
</dbReference>
<reference evidence="4" key="2">
    <citation type="journal article" date="2023" name="IMA Fungus">
        <title>Comparative genomic study of the Penicillium genus elucidates a diverse pangenome and 15 lateral gene transfer events.</title>
        <authorList>
            <person name="Petersen C."/>
            <person name="Sorensen T."/>
            <person name="Nielsen M.R."/>
            <person name="Sondergaard T.E."/>
            <person name="Sorensen J.L."/>
            <person name="Fitzpatrick D.A."/>
            <person name="Frisvad J.C."/>
            <person name="Nielsen K.L."/>
        </authorList>
    </citation>
    <scope>NUCLEOTIDE SEQUENCE</scope>
    <source>
        <strain evidence="4">IBT 35675</strain>
    </source>
</reference>
<dbReference type="PANTHER" id="PTHR30575">
    <property type="entry name" value="PEPTIDASE M20"/>
    <property type="match status" value="1"/>
</dbReference>
<feature type="domain" description="Peptidase M20 dimerisation" evidence="3">
    <location>
        <begin position="194"/>
        <end position="286"/>
    </location>
</feature>
<dbReference type="InterPro" id="IPR017439">
    <property type="entry name" value="Amidohydrolase"/>
</dbReference>
<dbReference type="AlphaFoldDB" id="A0A9W9R792"/>
<proteinExistence type="inferred from homology"/>
<dbReference type="PANTHER" id="PTHR30575:SF0">
    <property type="entry name" value="XAA-ARG DIPEPTIDASE"/>
    <property type="match status" value="1"/>
</dbReference>
<dbReference type="PIRSF" id="PIRSF037226">
    <property type="entry name" value="Amidohydrolase_ACY1L2_prd"/>
    <property type="match status" value="1"/>
</dbReference>
<evidence type="ECO:0000313" key="4">
    <source>
        <dbReference type="EMBL" id="KAJ5354901.1"/>
    </source>
</evidence>
<gene>
    <name evidence="4" type="ORF">N7541_005945</name>
</gene>
<dbReference type="InterPro" id="IPR052030">
    <property type="entry name" value="Peptidase_M20/M20A_hydrolases"/>
</dbReference>
<accession>A0A9W9R792</accession>
<dbReference type="Proteomes" id="UP001148299">
    <property type="component" value="Unassembled WGS sequence"/>
</dbReference>
<dbReference type="InterPro" id="IPR017144">
    <property type="entry name" value="Xaa-Arg_dipeptidase"/>
</dbReference>
<dbReference type="InterPro" id="IPR036264">
    <property type="entry name" value="Bact_exopeptidase_dim_dom"/>
</dbReference>
<protein>
    <recommendedName>
        <fullName evidence="2">Peptidase M20 domain-containing protein 2</fullName>
    </recommendedName>
</protein>
<comment type="caution">
    <text evidence="4">The sequence shown here is derived from an EMBL/GenBank/DDBJ whole genome shotgun (WGS) entry which is preliminary data.</text>
</comment>
<dbReference type="SUPFAM" id="SSF53187">
    <property type="entry name" value="Zn-dependent exopeptidases"/>
    <property type="match status" value="1"/>
</dbReference>
<dbReference type="Pfam" id="PF07687">
    <property type="entry name" value="M20_dimer"/>
    <property type="match status" value="1"/>
</dbReference>
<organism evidence="4 5">
    <name type="scientific">Penicillium brevicompactum</name>
    <dbReference type="NCBI Taxonomy" id="5074"/>
    <lineage>
        <taxon>Eukaryota</taxon>
        <taxon>Fungi</taxon>
        <taxon>Dikarya</taxon>
        <taxon>Ascomycota</taxon>
        <taxon>Pezizomycotina</taxon>
        <taxon>Eurotiomycetes</taxon>
        <taxon>Eurotiomycetidae</taxon>
        <taxon>Eurotiales</taxon>
        <taxon>Aspergillaceae</taxon>
        <taxon>Penicillium</taxon>
    </lineage>
</organism>
<dbReference type="CDD" id="cd05672">
    <property type="entry name" value="M20_ACY1L2-like"/>
    <property type="match status" value="1"/>
</dbReference>
<dbReference type="InterPro" id="IPR002933">
    <property type="entry name" value="Peptidase_M20"/>
</dbReference>
<dbReference type="GO" id="GO:0016805">
    <property type="term" value="F:dipeptidase activity"/>
    <property type="evidence" value="ECO:0007669"/>
    <property type="project" value="InterPro"/>
</dbReference>
<dbReference type="InterPro" id="IPR011650">
    <property type="entry name" value="Peptidase_M20_dimer"/>
</dbReference>
<comment type="similarity">
    <text evidence="1 2">Belongs to the peptidase M20A family.</text>
</comment>
<dbReference type="Pfam" id="PF01546">
    <property type="entry name" value="Peptidase_M20"/>
    <property type="match status" value="1"/>
</dbReference>
<dbReference type="EMBL" id="JAPZBR010000004">
    <property type="protein sequence ID" value="KAJ5354901.1"/>
    <property type="molecule type" value="Genomic_DNA"/>
</dbReference>
<dbReference type="FunFam" id="3.30.70.360:FF:000004">
    <property type="entry name" value="Peptidase M20 domain-containing protein 2"/>
    <property type="match status" value="1"/>
</dbReference>
<dbReference type="Gene3D" id="3.30.70.360">
    <property type="match status" value="1"/>
</dbReference>